<keyword evidence="2" id="KW-1185">Reference proteome</keyword>
<dbReference type="Proteomes" id="UP000321306">
    <property type="component" value="Unassembled WGS sequence"/>
</dbReference>
<name>A0A511N5T9_DEIC1</name>
<evidence type="ECO:0008006" key="3">
    <source>
        <dbReference type="Google" id="ProtNLM"/>
    </source>
</evidence>
<dbReference type="OrthoDB" id="9807923at2"/>
<dbReference type="InterPro" id="IPR011256">
    <property type="entry name" value="Reg_factor_effector_dom_sf"/>
</dbReference>
<gene>
    <name evidence="1" type="ORF">DC3_38580</name>
</gene>
<dbReference type="Gene3D" id="3.20.80.10">
    <property type="entry name" value="Regulatory factor, effector binding domain"/>
    <property type="match status" value="1"/>
</dbReference>
<organism evidence="1 2">
    <name type="scientific">Deinococcus cellulosilyticus (strain DSM 18568 / NBRC 106333 / KACC 11606 / 5516J-15)</name>
    <dbReference type="NCBI Taxonomy" id="1223518"/>
    <lineage>
        <taxon>Bacteria</taxon>
        <taxon>Thermotogati</taxon>
        <taxon>Deinococcota</taxon>
        <taxon>Deinococci</taxon>
        <taxon>Deinococcales</taxon>
        <taxon>Deinococcaceae</taxon>
        <taxon>Deinococcus</taxon>
    </lineage>
</organism>
<accession>A0A511N5T9</accession>
<comment type="caution">
    <text evidence="1">The sequence shown here is derived from an EMBL/GenBank/DDBJ whole genome shotgun (WGS) entry which is preliminary data.</text>
</comment>
<dbReference type="EMBL" id="BJXB01000019">
    <property type="protein sequence ID" value="GEM48223.1"/>
    <property type="molecule type" value="Genomic_DNA"/>
</dbReference>
<dbReference type="AlphaFoldDB" id="A0A511N5T9"/>
<sequence>MSLYRVNHRDVPEQKVICLQGVVNAFELPAFLQQGLTTLAGHAAAHQTEIAGAPFVLYHEPVNEDEAGAVELCLPVEEAVPTTEAISLKLDRAHREMYVTLKYHQVQEGNLMGAYDKIRLLMPAKGLRPEGSPREVYFNFNPTPDLNEAFLDVAFTVVPQGCCGGSLTCAGPSADQTIC</sequence>
<evidence type="ECO:0000313" key="1">
    <source>
        <dbReference type="EMBL" id="GEM48223.1"/>
    </source>
</evidence>
<reference evidence="1 2" key="1">
    <citation type="submission" date="2019-07" db="EMBL/GenBank/DDBJ databases">
        <title>Whole genome shotgun sequence of Deinococcus cellulosilyticus NBRC 106333.</title>
        <authorList>
            <person name="Hosoyama A."/>
            <person name="Uohara A."/>
            <person name="Ohji S."/>
            <person name="Ichikawa N."/>
        </authorList>
    </citation>
    <scope>NUCLEOTIDE SEQUENCE [LARGE SCALE GENOMIC DNA]</scope>
    <source>
        <strain evidence="1 2">NBRC 106333</strain>
    </source>
</reference>
<protein>
    <recommendedName>
        <fullName evidence="3">GyrI-like small molecule binding domain-containing protein</fullName>
    </recommendedName>
</protein>
<evidence type="ECO:0000313" key="2">
    <source>
        <dbReference type="Proteomes" id="UP000321306"/>
    </source>
</evidence>
<dbReference type="RefSeq" id="WP_146887133.1">
    <property type="nucleotide sequence ID" value="NZ_BJXB01000019.1"/>
</dbReference>
<dbReference type="SUPFAM" id="SSF55136">
    <property type="entry name" value="Probable bacterial effector-binding domain"/>
    <property type="match status" value="1"/>
</dbReference>
<proteinExistence type="predicted"/>